<dbReference type="RefSeq" id="WP_149357214.1">
    <property type="nucleotide sequence ID" value="NZ_BKBW01000021.1"/>
</dbReference>
<evidence type="ECO:0000313" key="1">
    <source>
        <dbReference type="EMBL" id="GEQ77968.1"/>
    </source>
</evidence>
<dbReference type="Proteomes" id="UP000323105">
    <property type="component" value="Unassembled WGS sequence"/>
</dbReference>
<dbReference type="AlphaFoldDB" id="A0A5A7MJH1"/>
<reference evidence="1 2" key="1">
    <citation type="journal article" date="2019" name="Microbiol. Resour. Announc.">
        <title>Draft Genome Sequence of Comamonas testosteroni TA441, a Bacterium That Has a Cryptic Phenol Degradation Gene Cluster.</title>
        <authorList>
            <person name="Arai H."/>
            <person name="Ishii M."/>
        </authorList>
    </citation>
    <scope>NUCLEOTIDE SEQUENCE [LARGE SCALE GENOMIC DNA]</scope>
    <source>
        <strain evidence="1 2">TA441</strain>
    </source>
</reference>
<organism evidence="1 2">
    <name type="scientific">Comamonas testosteroni</name>
    <name type="common">Pseudomonas testosteroni</name>
    <dbReference type="NCBI Taxonomy" id="285"/>
    <lineage>
        <taxon>Bacteria</taxon>
        <taxon>Pseudomonadati</taxon>
        <taxon>Pseudomonadota</taxon>
        <taxon>Betaproteobacteria</taxon>
        <taxon>Burkholderiales</taxon>
        <taxon>Comamonadaceae</taxon>
        <taxon>Comamonas</taxon>
    </lineage>
</organism>
<gene>
    <name evidence="1" type="ORF">CTTA_4973</name>
</gene>
<protein>
    <submittedName>
        <fullName evidence="1">Uncharacterized protein</fullName>
    </submittedName>
</protein>
<dbReference type="EMBL" id="BKBW01000021">
    <property type="protein sequence ID" value="GEQ77968.1"/>
    <property type="molecule type" value="Genomic_DNA"/>
</dbReference>
<accession>A0A5A7MJH1</accession>
<comment type="caution">
    <text evidence="1">The sequence shown here is derived from an EMBL/GenBank/DDBJ whole genome shotgun (WGS) entry which is preliminary data.</text>
</comment>
<sequence length="336" mass="37070">MQDKNPLAHYSGVLSEAVQESAGVPNQAQIKALMRKHCIWIEHSTLFEDDLPARELRAVQAEQHQFEAFVQDLIALSAAKTTPESDYLEGVSIPNLREALIFLGRENGVGEGEVGDKLAQYVNSVVSGVLSKKAALREAPQAAPAAVAGPDGWKLVPVDLTPEMKREFMDLLMDGIDIYVNRRDQIEIQTDAPRRIWKAVLALAPSAPADALATATGLPAQAVLDYPWRDRLLDGRELVRDQQGFAEHSELPLLDEGMKPRAFFAALGVEMKHTMADDDLSMDEYDAMSDAENWSAWMPRPPIGDAWNLVAIFDTEDGPAAWWMRELRASQEGVAA</sequence>
<name>A0A5A7MJH1_COMTE</name>
<evidence type="ECO:0000313" key="2">
    <source>
        <dbReference type="Proteomes" id="UP000323105"/>
    </source>
</evidence>
<proteinExistence type="predicted"/>